<comment type="similarity">
    <text evidence="5">Belongs to the TRAPP small subunits family. BET5 subfamily.</text>
</comment>
<reference evidence="7 8" key="1">
    <citation type="journal article" date="2018" name="Genome Biol. Evol.">
        <title>Multiple Roots of Fruiting Body Formation in Amoebozoa.</title>
        <authorList>
            <person name="Hillmann F."/>
            <person name="Forbes G."/>
            <person name="Novohradska S."/>
            <person name="Ferling I."/>
            <person name="Riege K."/>
            <person name="Groth M."/>
            <person name="Westermann M."/>
            <person name="Marz M."/>
            <person name="Spaller T."/>
            <person name="Winckler T."/>
            <person name="Schaap P."/>
            <person name="Glockner G."/>
        </authorList>
    </citation>
    <scope>NUCLEOTIDE SEQUENCE [LARGE SCALE GENOMIC DNA]</scope>
    <source>
        <strain evidence="7 8">Jena</strain>
    </source>
</reference>
<dbReference type="EMBL" id="MDYQ01000271">
    <property type="protein sequence ID" value="PRP77259.1"/>
    <property type="molecule type" value="Genomic_DNA"/>
</dbReference>
<keyword evidence="1 6" id="KW-0813">Transport</keyword>
<dbReference type="InterPro" id="IPR007233">
    <property type="entry name" value="TRAPPC"/>
</dbReference>
<dbReference type="Proteomes" id="UP000241769">
    <property type="component" value="Unassembled WGS sequence"/>
</dbReference>
<dbReference type="GO" id="GO:0005794">
    <property type="term" value="C:Golgi apparatus"/>
    <property type="evidence" value="ECO:0007669"/>
    <property type="project" value="UniProtKB-SubCell"/>
</dbReference>
<dbReference type="GO" id="GO:0005783">
    <property type="term" value="C:endoplasmic reticulum"/>
    <property type="evidence" value="ECO:0007669"/>
    <property type="project" value="UniProtKB-SubCell"/>
</dbReference>
<organism evidence="7 8">
    <name type="scientific">Planoprotostelium fungivorum</name>
    <dbReference type="NCBI Taxonomy" id="1890364"/>
    <lineage>
        <taxon>Eukaryota</taxon>
        <taxon>Amoebozoa</taxon>
        <taxon>Evosea</taxon>
        <taxon>Variosea</taxon>
        <taxon>Cavosteliida</taxon>
        <taxon>Cavosteliaceae</taxon>
        <taxon>Planoprotostelium</taxon>
    </lineage>
</organism>
<keyword evidence="3 6" id="KW-0931">ER-Golgi transport</keyword>
<dbReference type="OrthoDB" id="246406at2759"/>
<accession>A0A2P6MZW4</accession>
<evidence type="ECO:0000313" key="7">
    <source>
        <dbReference type="EMBL" id="PRP77259.1"/>
    </source>
</evidence>
<keyword evidence="8" id="KW-1185">Reference proteome</keyword>
<dbReference type="SMART" id="SM01399">
    <property type="entry name" value="Sybindin"/>
    <property type="match status" value="1"/>
</dbReference>
<dbReference type="PANTHER" id="PTHR23249">
    <property type="entry name" value="TRAFFICKING PROTEIN PARTICLE COMPLEX SUBUNIT"/>
    <property type="match status" value="1"/>
</dbReference>
<evidence type="ECO:0000313" key="8">
    <source>
        <dbReference type="Proteomes" id="UP000241769"/>
    </source>
</evidence>
<comment type="caution">
    <text evidence="7">The sequence shown here is derived from an EMBL/GenBank/DDBJ whole genome shotgun (WGS) entry which is preliminary data.</text>
</comment>
<evidence type="ECO:0000256" key="1">
    <source>
        <dbReference type="ARBA" id="ARBA00022448"/>
    </source>
</evidence>
<dbReference type="AlphaFoldDB" id="A0A2P6MZW4"/>
<sequence length="144" mass="17290">MTIFNLFIYSRQGNCIYYEEWNRKNVSSNLDEEQKLMYGFLWQIKNFVQKSSPNPELEKTGFHFFRTNSYKLHFFETATNIKFVITSDPDAPDLRDLLKTIYKNTFVEYVIKNPLYTMGEPVRCELFVEKLQLEVRAHTSYKQK</sequence>
<dbReference type="PANTHER" id="PTHR23249:SF16">
    <property type="entry name" value="TRAFFICKING PROTEIN PARTICLE COMPLEX SUBUNIT 1"/>
    <property type="match status" value="1"/>
</dbReference>
<protein>
    <recommendedName>
        <fullName evidence="6">Trafficking protein particle complex subunit</fullName>
    </recommendedName>
</protein>
<dbReference type="CDD" id="cd14855">
    <property type="entry name" value="TRAPPC1_MUM2"/>
    <property type="match status" value="1"/>
</dbReference>
<evidence type="ECO:0000256" key="3">
    <source>
        <dbReference type="ARBA" id="ARBA00022892"/>
    </source>
</evidence>
<comment type="subcellular location">
    <subcellularLocation>
        <location evidence="6">Endoplasmic reticulum</location>
    </subcellularLocation>
    <subcellularLocation>
        <location evidence="6">Golgi apparatus</location>
        <location evidence="6">cis-Golgi network</location>
    </subcellularLocation>
</comment>
<dbReference type="GO" id="GO:0030008">
    <property type="term" value="C:TRAPP complex"/>
    <property type="evidence" value="ECO:0007669"/>
    <property type="project" value="UniProtKB-UniRule"/>
</dbReference>
<keyword evidence="2 6" id="KW-0256">Endoplasmic reticulum</keyword>
<dbReference type="SUPFAM" id="SSF64356">
    <property type="entry name" value="SNARE-like"/>
    <property type="match status" value="1"/>
</dbReference>
<evidence type="ECO:0000256" key="2">
    <source>
        <dbReference type="ARBA" id="ARBA00022824"/>
    </source>
</evidence>
<dbReference type="Pfam" id="PF04099">
    <property type="entry name" value="Sybindin"/>
    <property type="match status" value="1"/>
</dbReference>
<dbReference type="GO" id="GO:0006888">
    <property type="term" value="P:endoplasmic reticulum to Golgi vesicle-mediated transport"/>
    <property type="evidence" value="ECO:0007669"/>
    <property type="project" value="UniProtKB-UniRule"/>
</dbReference>
<dbReference type="InterPro" id="IPR011012">
    <property type="entry name" value="Longin-like_dom_sf"/>
</dbReference>
<proteinExistence type="inferred from homology"/>
<dbReference type="STRING" id="1890364.A0A2P6MZW4"/>
<dbReference type="Gene3D" id="3.30.450.70">
    <property type="match status" value="1"/>
</dbReference>
<name>A0A2P6MZW4_9EUKA</name>
<dbReference type="InParanoid" id="A0A2P6MZW4"/>
<evidence type="ECO:0000256" key="4">
    <source>
        <dbReference type="ARBA" id="ARBA00023034"/>
    </source>
</evidence>
<comment type="subunit">
    <text evidence="6">Part of the multisubunit transport protein particle (TRAPP) complex.</text>
</comment>
<evidence type="ECO:0000256" key="5">
    <source>
        <dbReference type="ARBA" id="ARBA00038167"/>
    </source>
</evidence>
<evidence type="ECO:0000256" key="6">
    <source>
        <dbReference type="RuleBase" id="RU366065"/>
    </source>
</evidence>
<gene>
    <name evidence="7" type="ORF">PROFUN_14471</name>
</gene>
<keyword evidence="4 6" id="KW-0333">Golgi apparatus</keyword>
<dbReference type="FunCoup" id="A0A2P6MZW4">
    <property type="interactions" value="107"/>
</dbReference>